<evidence type="ECO:0008006" key="4">
    <source>
        <dbReference type="Google" id="ProtNLM"/>
    </source>
</evidence>
<dbReference type="STRING" id="1227077.SAMN04515668_4212"/>
<dbReference type="OrthoDB" id="912723at2"/>
<feature type="signal peptide" evidence="1">
    <location>
        <begin position="1"/>
        <end position="28"/>
    </location>
</feature>
<evidence type="ECO:0000313" key="2">
    <source>
        <dbReference type="EMBL" id="SFQ76449.1"/>
    </source>
</evidence>
<dbReference type="RefSeq" id="WP_143080319.1">
    <property type="nucleotide sequence ID" value="NZ_FOXS01000007.1"/>
</dbReference>
<sequence>MANLSCFRSRQTLAWIGLLVGSAFRVVAQTVPDTTQLKYGEEVAVPSATDVPLRVQEEQRSLWKLGLNNFLPSSSAFGPGTYYTRYGLHLAYERKLDNPDWSVLGEVSPAITRYRPDASAESRQGLGIRTQVAGRYYHNRERRLLQGRNVGSFFADYVSVALGTGLGNGARETQYFLYRNSGQRFITADVALLYGLQRRLGRYGFIDANNGVAVLLLSGRPVLCLTNSLRVGLTLGPQPARYVKRLAPASEVVTLRPRFYVGSEIGGYFYRVRYSEQNPYPNSVVKTTPTETQTTRYPVNGRGGYGTYAQYVSAGPVPYVYGGYYLAPRWAIQLGINYGETFNDEPVGTVFQTGTDSSSVPNQTLRERGFALPVMLRYALTTSFLKRLQFDAVGGLIPLWSSVNFREYAIADRRVTTQETFGFRRRAFGVHAALGVDASYAFGRRRRVQATFQYVMNKDVRTFFEKGGVFESNGQFLEESPYAKNGSFMAGGGSFGLRYRFGYR</sequence>
<keyword evidence="3" id="KW-1185">Reference proteome</keyword>
<evidence type="ECO:0000256" key="1">
    <source>
        <dbReference type="SAM" id="SignalP"/>
    </source>
</evidence>
<keyword evidence="1" id="KW-0732">Signal</keyword>
<evidence type="ECO:0000313" key="3">
    <source>
        <dbReference type="Proteomes" id="UP000199029"/>
    </source>
</evidence>
<organism evidence="2 3">
    <name type="scientific">Hymenobacter arizonensis</name>
    <name type="common">Siccationidurans arizonensis</name>
    <dbReference type="NCBI Taxonomy" id="1227077"/>
    <lineage>
        <taxon>Bacteria</taxon>
        <taxon>Pseudomonadati</taxon>
        <taxon>Bacteroidota</taxon>
        <taxon>Cytophagia</taxon>
        <taxon>Cytophagales</taxon>
        <taxon>Hymenobacteraceae</taxon>
        <taxon>Hymenobacter</taxon>
    </lineage>
</organism>
<dbReference type="AlphaFoldDB" id="A0A1I6B6B7"/>
<protein>
    <recommendedName>
        <fullName evidence="4">Outer membrane protein beta-barrel domain-containing protein</fullName>
    </recommendedName>
</protein>
<name>A0A1I6B6B7_HYMAR</name>
<gene>
    <name evidence="2" type="ORF">SAMN04515668_4212</name>
</gene>
<accession>A0A1I6B6B7</accession>
<dbReference type="EMBL" id="FOXS01000007">
    <property type="protein sequence ID" value="SFQ76449.1"/>
    <property type="molecule type" value="Genomic_DNA"/>
</dbReference>
<proteinExistence type="predicted"/>
<dbReference type="Proteomes" id="UP000199029">
    <property type="component" value="Unassembled WGS sequence"/>
</dbReference>
<feature type="chain" id="PRO_5011607480" description="Outer membrane protein beta-barrel domain-containing protein" evidence="1">
    <location>
        <begin position="29"/>
        <end position="504"/>
    </location>
</feature>
<reference evidence="3" key="1">
    <citation type="submission" date="2016-10" db="EMBL/GenBank/DDBJ databases">
        <authorList>
            <person name="Varghese N."/>
            <person name="Submissions S."/>
        </authorList>
    </citation>
    <scope>NUCLEOTIDE SEQUENCE [LARGE SCALE GENOMIC DNA]</scope>
    <source>
        <strain evidence="3">OR362-8,ATCC BAA-1266,JCM 13504</strain>
    </source>
</reference>